<keyword evidence="1" id="KW-0805">Transcription regulation</keyword>
<sequence length="279" mass="32184">MENVKIRHTFSTIEKSLPLFIESIGFNPQEEDFARPEGYPYYHWLQTLEGTGSFSFSGEEYILTPGKGIFLTPFTPHSYRTTGTKWSTLYVTFGGSSVDSILNSLELNFSALYTESDDVPFSSLLLDMLKKVEKDSEFTKLELSRDLYSFIIMLKQYGKLKMQRSLSDSFDKIKPVVEWLEEHYSENIGLAEMADIMKMSSQYLTTIFRGTFGISPYSFLIQLRIREAKKKLLADHSIPLKEIAEQVGFNDVSHFVATFRKIEGITPKKYRNLFNKKLQ</sequence>
<dbReference type="SMART" id="SM00342">
    <property type="entry name" value="HTH_ARAC"/>
    <property type="match status" value="1"/>
</dbReference>
<dbReference type="GO" id="GO:0043565">
    <property type="term" value="F:sequence-specific DNA binding"/>
    <property type="evidence" value="ECO:0007669"/>
    <property type="project" value="InterPro"/>
</dbReference>
<evidence type="ECO:0000259" key="4">
    <source>
        <dbReference type="PROSITE" id="PS01124"/>
    </source>
</evidence>
<dbReference type="PANTHER" id="PTHR43280">
    <property type="entry name" value="ARAC-FAMILY TRANSCRIPTIONAL REGULATOR"/>
    <property type="match status" value="1"/>
</dbReference>
<dbReference type="InterPro" id="IPR014710">
    <property type="entry name" value="RmlC-like_jellyroll"/>
</dbReference>
<reference evidence="5 6" key="1">
    <citation type="submission" date="2019-07" db="EMBL/GenBank/DDBJ databases">
        <authorList>
            <person name="Li J."/>
        </authorList>
    </citation>
    <scope>NUCLEOTIDE SEQUENCE [LARGE SCALE GENOMIC DNA]</scope>
    <source>
        <strain evidence="5 6">TKL69</strain>
    </source>
</reference>
<evidence type="ECO:0000256" key="2">
    <source>
        <dbReference type="ARBA" id="ARBA00023125"/>
    </source>
</evidence>
<dbReference type="InterPro" id="IPR018060">
    <property type="entry name" value="HTH_AraC"/>
</dbReference>
<dbReference type="Proteomes" id="UP000315215">
    <property type="component" value="Chromosome"/>
</dbReference>
<dbReference type="Gene3D" id="1.10.10.60">
    <property type="entry name" value="Homeodomain-like"/>
    <property type="match status" value="2"/>
</dbReference>
<dbReference type="SUPFAM" id="SSF51215">
    <property type="entry name" value="Regulatory protein AraC"/>
    <property type="match status" value="1"/>
</dbReference>
<dbReference type="PROSITE" id="PS00041">
    <property type="entry name" value="HTH_ARAC_FAMILY_1"/>
    <property type="match status" value="1"/>
</dbReference>
<dbReference type="InterPro" id="IPR037923">
    <property type="entry name" value="HTH-like"/>
</dbReference>
<dbReference type="OrthoDB" id="185320at2"/>
<dbReference type="PRINTS" id="PR00032">
    <property type="entry name" value="HTHARAC"/>
</dbReference>
<dbReference type="InterPro" id="IPR018062">
    <property type="entry name" value="HTH_AraC-typ_CS"/>
</dbReference>
<evidence type="ECO:0000313" key="5">
    <source>
        <dbReference type="EMBL" id="QDP41925.1"/>
    </source>
</evidence>
<keyword evidence="3" id="KW-0804">Transcription</keyword>
<organism evidence="5 6">
    <name type="scientific">Radiobacillus deserti</name>
    <dbReference type="NCBI Taxonomy" id="2594883"/>
    <lineage>
        <taxon>Bacteria</taxon>
        <taxon>Bacillati</taxon>
        <taxon>Bacillota</taxon>
        <taxon>Bacilli</taxon>
        <taxon>Bacillales</taxon>
        <taxon>Bacillaceae</taxon>
        <taxon>Radiobacillus</taxon>
    </lineage>
</organism>
<protein>
    <submittedName>
        <fullName evidence="5">Helix-turn-helix domain-containing protein</fullName>
    </submittedName>
</protein>
<dbReference type="Pfam" id="PF12833">
    <property type="entry name" value="HTH_18"/>
    <property type="match status" value="1"/>
</dbReference>
<evidence type="ECO:0000256" key="1">
    <source>
        <dbReference type="ARBA" id="ARBA00023015"/>
    </source>
</evidence>
<accession>A0A516KKL2</accession>
<dbReference type="InterPro" id="IPR003313">
    <property type="entry name" value="AraC-bd"/>
</dbReference>
<dbReference type="InterPro" id="IPR009057">
    <property type="entry name" value="Homeodomain-like_sf"/>
</dbReference>
<dbReference type="GO" id="GO:0003700">
    <property type="term" value="F:DNA-binding transcription factor activity"/>
    <property type="evidence" value="ECO:0007669"/>
    <property type="project" value="InterPro"/>
</dbReference>
<keyword evidence="6" id="KW-1185">Reference proteome</keyword>
<feature type="domain" description="HTH araC/xylS-type" evidence="4">
    <location>
        <begin position="174"/>
        <end position="273"/>
    </location>
</feature>
<dbReference type="PANTHER" id="PTHR43280:SF2">
    <property type="entry name" value="HTH-TYPE TRANSCRIPTIONAL REGULATOR EXSA"/>
    <property type="match status" value="1"/>
</dbReference>
<gene>
    <name evidence="5" type="ORF">FN924_18150</name>
</gene>
<proteinExistence type="predicted"/>
<dbReference type="KEGG" id="aqt:FN924_18150"/>
<evidence type="ECO:0000313" key="6">
    <source>
        <dbReference type="Proteomes" id="UP000315215"/>
    </source>
</evidence>
<dbReference type="InterPro" id="IPR020449">
    <property type="entry name" value="Tscrpt_reg_AraC-type_HTH"/>
</dbReference>
<dbReference type="SUPFAM" id="SSF46689">
    <property type="entry name" value="Homeodomain-like"/>
    <property type="match status" value="2"/>
</dbReference>
<dbReference type="PROSITE" id="PS01124">
    <property type="entry name" value="HTH_ARAC_FAMILY_2"/>
    <property type="match status" value="1"/>
</dbReference>
<keyword evidence="2" id="KW-0238">DNA-binding</keyword>
<dbReference type="Gene3D" id="2.60.120.10">
    <property type="entry name" value="Jelly Rolls"/>
    <property type="match status" value="1"/>
</dbReference>
<evidence type="ECO:0000256" key="3">
    <source>
        <dbReference type="ARBA" id="ARBA00023163"/>
    </source>
</evidence>
<dbReference type="Pfam" id="PF02311">
    <property type="entry name" value="AraC_binding"/>
    <property type="match status" value="1"/>
</dbReference>
<dbReference type="EMBL" id="CP041666">
    <property type="protein sequence ID" value="QDP41925.1"/>
    <property type="molecule type" value="Genomic_DNA"/>
</dbReference>
<dbReference type="RefSeq" id="WP_143896948.1">
    <property type="nucleotide sequence ID" value="NZ_CP041666.1"/>
</dbReference>
<dbReference type="AlphaFoldDB" id="A0A516KKL2"/>
<name>A0A516KKL2_9BACI</name>